<dbReference type="CDD" id="cd01068">
    <property type="entry name" value="globin_sensor"/>
    <property type="match status" value="1"/>
</dbReference>
<dbReference type="HOGENOM" id="CLU_000445_21_4_5"/>
<protein>
    <submittedName>
        <fullName evidence="5">Methyl-accepting chemotaxis protein MCP signaling domain protein</fullName>
    </submittedName>
</protein>
<dbReference type="PROSITE" id="PS50111">
    <property type="entry name" value="CHEMOTAXIS_TRANSDUC_2"/>
    <property type="match status" value="1"/>
</dbReference>
<dbReference type="GO" id="GO:0007165">
    <property type="term" value="P:signal transduction"/>
    <property type="evidence" value="ECO:0007669"/>
    <property type="project" value="UniProtKB-KW"/>
</dbReference>
<dbReference type="RefSeq" id="WP_006275107.1">
    <property type="nucleotide sequence ID" value="NZ_GL883080.1"/>
</dbReference>
<organism evidence="5 6">
    <name type="scientific">Asticcacaulis biprosthecium C19</name>
    <dbReference type="NCBI Taxonomy" id="715226"/>
    <lineage>
        <taxon>Bacteria</taxon>
        <taxon>Pseudomonadati</taxon>
        <taxon>Pseudomonadota</taxon>
        <taxon>Alphaproteobacteria</taxon>
        <taxon>Caulobacterales</taxon>
        <taxon>Caulobacteraceae</taxon>
        <taxon>Asticcacaulis</taxon>
    </lineage>
</organism>
<dbReference type="EMBL" id="GL883080">
    <property type="protein sequence ID" value="EGF89908.1"/>
    <property type="molecule type" value="Genomic_DNA"/>
</dbReference>
<dbReference type="Gene3D" id="1.10.287.950">
    <property type="entry name" value="Methyl-accepting chemotaxis protein"/>
    <property type="match status" value="1"/>
</dbReference>
<dbReference type="Pfam" id="PF11563">
    <property type="entry name" value="Protoglobin"/>
    <property type="match status" value="1"/>
</dbReference>
<keyword evidence="6" id="KW-1185">Reference proteome</keyword>
<dbReference type="GO" id="GO:0020037">
    <property type="term" value="F:heme binding"/>
    <property type="evidence" value="ECO:0007669"/>
    <property type="project" value="InterPro"/>
</dbReference>
<dbReference type="InterPro" id="IPR012292">
    <property type="entry name" value="Globin/Proto"/>
</dbReference>
<reference evidence="6" key="1">
    <citation type="submission" date="2011-03" db="EMBL/GenBank/DDBJ databases">
        <title>Draft genome sequence of Brevundimonas diminuta.</title>
        <authorList>
            <person name="Brown P.J.B."/>
            <person name="Buechlein A."/>
            <person name="Hemmerich C."/>
            <person name="Brun Y.V."/>
        </authorList>
    </citation>
    <scope>NUCLEOTIDE SEQUENCE [LARGE SCALE GENOMIC DNA]</scope>
    <source>
        <strain evidence="6">C19</strain>
    </source>
</reference>
<dbReference type="InterPro" id="IPR004089">
    <property type="entry name" value="MCPsignal_dom"/>
</dbReference>
<dbReference type="GO" id="GO:0016020">
    <property type="term" value="C:membrane"/>
    <property type="evidence" value="ECO:0007669"/>
    <property type="project" value="InterPro"/>
</dbReference>
<evidence type="ECO:0000256" key="1">
    <source>
        <dbReference type="ARBA" id="ARBA00023224"/>
    </source>
</evidence>
<dbReference type="OrthoDB" id="266313at2"/>
<evidence type="ECO:0000256" key="3">
    <source>
        <dbReference type="PROSITE-ProRule" id="PRU00284"/>
    </source>
</evidence>
<dbReference type="PANTHER" id="PTHR32089:SF112">
    <property type="entry name" value="LYSOZYME-LIKE PROTEIN-RELATED"/>
    <property type="match status" value="1"/>
</dbReference>
<dbReference type="GO" id="GO:0006935">
    <property type="term" value="P:chemotaxis"/>
    <property type="evidence" value="ECO:0007669"/>
    <property type="project" value="InterPro"/>
</dbReference>
<dbReference type="InterPro" id="IPR044398">
    <property type="entry name" value="Globin-sensor_dom"/>
</dbReference>
<dbReference type="SUPFAM" id="SSF46458">
    <property type="entry name" value="Globin-like"/>
    <property type="match status" value="1"/>
</dbReference>
<dbReference type="SUPFAM" id="SSF58104">
    <property type="entry name" value="Methyl-accepting chemotaxis protein (MCP) signaling domain"/>
    <property type="match status" value="1"/>
</dbReference>
<evidence type="ECO:0000259" key="4">
    <source>
        <dbReference type="PROSITE" id="PS50111"/>
    </source>
</evidence>
<sequence length="452" mass="48104">MVQHAASAASSERIGFHAITAEMGRLLRENRAYIMGLLPSALDEFYDHIERFPEAKRFFRDRRHMDHAKQKQIEHWGMLLQGNFGHDYVQSVTVIGEVHNRIGLEPRWYIGGYNFLLNSLLASIARRKPAGLFGKASGEDTLALQQAITRATLMDMDYAIAVYLDAGKRQRNEIIEQIVGFEGSVSKILGEVSGSAKGLNTTAVGLSAISTQVTSQSVAVASASEEASVNAQTVAAAAEELVASIAEISRQVHDAMRIAGTATQNAERTSAQMLELSGAAQNVGEVVNIINNIASQTNLLALNATIEAARAGEQGKGFAVVATEVKSLANETSRATQTISGQIIEIQKSTQGSVAAIKDISDIIESLSQVCAAIAASVQQQSGATQEISQNIQQVATGAGEVTRNINGVSDAAEETSKASHFVLEASSVLQTQAETLGGEVARLIQSARSAR</sequence>
<dbReference type="SMART" id="SM00283">
    <property type="entry name" value="MA"/>
    <property type="match status" value="1"/>
</dbReference>
<dbReference type="GO" id="GO:0004888">
    <property type="term" value="F:transmembrane signaling receptor activity"/>
    <property type="evidence" value="ECO:0007669"/>
    <property type="project" value="InterPro"/>
</dbReference>
<dbReference type="Proteomes" id="UP000006512">
    <property type="component" value="Unassembled WGS sequence"/>
</dbReference>
<dbReference type="PANTHER" id="PTHR32089">
    <property type="entry name" value="METHYL-ACCEPTING CHEMOTAXIS PROTEIN MCPB"/>
    <property type="match status" value="1"/>
</dbReference>
<dbReference type="AlphaFoldDB" id="F4QT38"/>
<name>F4QT38_9CAUL</name>
<dbReference type="STRING" id="715226.ABI_43320"/>
<dbReference type="InterPro" id="IPR039379">
    <property type="entry name" value="Protoglobin_sensor_dom"/>
</dbReference>
<accession>F4QT38</accession>
<dbReference type="InterPro" id="IPR009050">
    <property type="entry name" value="Globin-like_sf"/>
</dbReference>
<dbReference type="PRINTS" id="PR00260">
    <property type="entry name" value="CHEMTRNSDUCR"/>
</dbReference>
<evidence type="ECO:0000256" key="2">
    <source>
        <dbReference type="ARBA" id="ARBA00029447"/>
    </source>
</evidence>
<feature type="domain" description="Methyl-accepting transducer" evidence="4">
    <location>
        <begin position="195"/>
        <end position="424"/>
    </location>
</feature>
<evidence type="ECO:0000313" key="6">
    <source>
        <dbReference type="Proteomes" id="UP000006512"/>
    </source>
</evidence>
<dbReference type="InterPro" id="IPR004090">
    <property type="entry name" value="Chemotax_Me-accpt_rcpt"/>
</dbReference>
<gene>
    <name evidence="5" type="ORF">ABI_43320</name>
</gene>
<keyword evidence="1 3" id="KW-0807">Transducer</keyword>
<comment type="similarity">
    <text evidence="2">Belongs to the methyl-accepting chemotaxis (MCP) protein family.</text>
</comment>
<dbReference type="eggNOG" id="COG0840">
    <property type="taxonomic scope" value="Bacteria"/>
</dbReference>
<proteinExistence type="inferred from homology"/>
<dbReference type="Pfam" id="PF00015">
    <property type="entry name" value="MCPsignal"/>
    <property type="match status" value="1"/>
</dbReference>
<evidence type="ECO:0000313" key="5">
    <source>
        <dbReference type="EMBL" id="EGF89908.1"/>
    </source>
</evidence>
<dbReference type="GO" id="GO:0019825">
    <property type="term" value="F:oxygen binding"/>
    <property type="evidence" value="ECO:0007669"/>
    <property type="project" value="InterPro"/>
</dbReference>
<dbReference type="Gene3D" id="1.10.490.10">
    <property type="entry name" value="Globins"/>
    <property type="match status" value="1"/>
</dbReference>